<dbReference type="AlphaFoldDB" id="A0A5B7GSL9"/>
<sequence>MPEAPLLWGILRRDWRNRTRYRNEIVIGGAQQGRYGAAYAEKLEVRKKSRMLGMSRRWSGIRDSKVEGQFTMMVSEGKRKAKAGGEH</sequence>
<name>A0A5B7GSL9_PORTR</name>
<organism evidence="1 2">
    <name type="scientific">Portunus trituberculatus</name>
    <name type="common">Swimming crab</name>
    <name type="synonym">Neptunus trituberculatus</name>
    <dbReference type="NCBI Taxonomy" id="210409"/>
    <lineage>
        <taxon>Eukaryota</taxon>
        <taxon>Metazoa</taxon>
        <taxon>Ecdysozoa</taxon>
        <taxon>Arthropoda</taxon>
        <taxon>Crustacea</taxon>
        <taxon>Multicrustacea</taxon>
        <taxon>Malacostraca</taxon>
        <taxon>Eumalacostraca</taxon>
        <taxon>Eucarida</taxon>
        <taxon>Decapoda</taxon>
        <taxon>Pleocyemata</taxon>
        <taxon>Brachyura</taxon>
        <taxon>Eubrachyura</taxon>
        <taxon>Portunoidea</taxon>
        <taxon>Portunidae</taxon>
        <taxon>Portuninae</taxon>
        <taxon>Portunus</taxon>
    </lineage>
</organism>
<proteinExistence type="predicted"/>
<keyword evidence="2" id="KW-1185">Reference proteome</keyword>
<reference evidence="1 2" key="1">
    <citation type="submission" date="2019-05" db="EMBL/GenBank/DDBJ databases">
        <title>Another draft genome of Portunus trituberculatus and its Hox gene families provides insights of decapod evolution.</title>
        <authorList>
            <person name="Jeong J.-H."/>
            <person name="Song I."/>
            <person name="Kim S."/>
            <person name="Choi T."/>
            <person name="Kim D."/>
            <person name="Ryu S."/>
            <person name="Kim W."/>
        </authorList>
    </citation>
    <scope>NUCLEOTIDE SEQUENCE [LARGE SCALE GENOMIC DNA]</scope>
    <source>
        <tissue evidence="1">Muscle</tissue>
    </source>
</reference>
<evidence type="ECO:0000313" key="2">
    <source>
        <dbReference type="Proteomes" id="UP000324222"/>
    </source>
</evidence>
<dbReference type="EMBL" id="VSRR010020351">
    <property type="protein sequence ID" value="MPC63040.1"/>
    <property type="molecule type" value="Genomic_DNA"/>
</dbReference>
<evidence type="ECO:0000313" key="1">
    <source>
        <dbReference type="EMBL" id="MPC63040.1"/>
    </source>
</evidence>
<gene>
    <name evidence="1" type="ORF">E2C01_057131</name>
</gene>
<dbReference type="Proteomes" id="UP000324222">
    <property type="component" value="Unassembled WGS sequence"/>
</dbReference>
<protein>
    <submittedName>
        <fullName evidence="1">Uncharacterized protein</fullName>
    </submittedName>
</protein>
<comment type="caution">
    <text evidence="1">The sequence shown here is derived from an EMBL/GenBank/DDBJ whole genome shotgun (WGS) entry which is preliminary data.</text>
</comment>
<accession>A0A5B7GSL9</accession>